<feature type="transmembrane region" description="Helical" evidence="8">
    <location>
        <begin position="978"/>
        <end position="1004"/>
    </location>
</feature>
<evidence type="ECO:0000259" key="11">
    <source>
        <dbReference type="PROSITE" id="PS50261"/>
    </source>
</evidence>
<dbReference type="Gene3D" id="1.20.1540.10">
    <property type="entry name" value="Rhomboid-like"/>
    <property type="match status" value="1"/>
</dbReference>
<dbReference type="PANTHER" id="PTHR12011">
    <property type="entry name" value="ADHESION G-PROTEIN COUPLED RECEPTOR"/>
    <property type="match status" value="1"/>
</dbReference>
<feature type="transmembrane region" description="Helical" evidence="8">
    <location>
        <begin position="1024"/>
        <end position="1044"/>
    </location>
</feature>
<feature type="transmembrane region" description="Helical" evidence="8">
    <location>
        <begin position="228"/>
        <end position="247"/>
    </location>
</feature>
<dbReference type="EnsemblMetazoa" id="G16104.2">
    <property type="protein sequence ID" value="G16104.2:cds"/>
    <property type="gene ID" value="G16104"/>
</dbReference>
<dbReference type="Pfam" id="PF00002">
    <property type="entry name" value="7tm_2"/>
    <property type="match status" value="1"/>
</dbReference>
<keyword evidence="4 8" id="KW-1133">Transmembrane helix</keyword>
<keyword evidence="3 8" id="KW-0812">Transmembrane</keyword>
<feature type="transmembrane region" description="Helical" evidence="8">
    <location>
        <begin position="75"/>
        <end position="93"/>
    </location>
</feature>
<comment type="similarity">
    <text evidence="2">Belongs to the G-protein coupled receptor 2 family. Adhesion G-protein coupled receptor (ADGR) subfamily.</text>
</comment>
<sequence length="1127" mass="126438">MLGSLLILCRVPTTSSVTLVCKHSHVFKNVCQGRLLLQKGNNSSIIQKQYIRGLPRHNDAAEHQMQKGWPFLAKHLLMTATICGCSFAGAIVWDHIQVARGVRRIPTLYVIRYKGFQISFAKMYGYILLANTVVFAMWRIPRLLPFMQRYFLSSSCKEQSMLGGFLSSFSHENPVHFFLNMYVLWSFSNALAPTFGNSHYLALYFSGAAVSSYFSLATKVLRRIPNPSLGASGAMCAIIGVVGCAFPDSRFSIAFLDQIYPHSFSAKSGILALLTFDTLGLVLRWKMFDHAAHLGGTLFGIFYITYGAEMPRCELFDFMYRKMQHVKHLLILMTSLLFFGNLVYAQLNETAFRELDLDNLISKLVLPKVRINDTGSLNASTYNTVDVETTTKGIQDFAHQLACLIPHVLNSTKTDENASSTDFKDKISCLNPLSNNIAPPYPTVADDPLTSYGCLHLNDSAKTELQCFMDHLKRRQPLESANCTSPQQPINKQTLGSYNCSNISDVIHAVNLYYELKDVFGGINISAIPSLTTPGVTTTPMATSVSPQSSLIDIETIKEQSNRTLNPNMTLEKVNELATQLEVVVNGNETDTKTVTQILSHMSEIEITNSQTVETFSRISTTVIHTYNETSTDTESSEIVMPDLLYSMENVLSSASPNENITIETSEMDISVSYVERNLSNGDVITISSFIGTIVMPVKVFDGKTSRVSTIIYKTINQKWSVRKGYHNAQIGSNVMSVSVQNLDQNKTHKAEVNVTGAITVVLPTNVTGMEKERYCTFWNFDERFWDTYGGTVVDKNDTHTKCTYDHLTNLAVLVIYYRTEDPMTKKHERVLYIMTTLGCSISIACLALTLIIYVYLRVLSNDTVMIHANLSVALLLGQLVLVTSDGAAKYMAACKIVTALIHFLFMSAFAWMMVEGLALYLSCTRPISAYGDMRMIYVLIGWGLPAIIVLITLGSNFQDYGEGEYSSCWLSIDDGLIWSFMAPMIIIVVMNILVLGLVLKAFLTLRTNSKKTEAARLFASFKVMVTLLPILGITWLLGILVPVSDVFHYLFIIGTSMQGTMIFILHCLCNNAVRKKYNERRRRNTCSTSDFWPGSTSEWTDRRQQRLEELKVVPKRYRREERYAWM</sequence>
<dbReference type="FunFam" id="1.20.1070.10:FF:000058">
    <property type="entry name" value="Adhesion G protein-coupled receptor F5"/>
    <property type="match status" value="1"/>
</dbReference>
<dbReference type="GO" id="GO:0004252">
    <property type="term" value="F:serine-type endopeptidase activity"/>
    <property type="evidence" value="ECO:0007669"/>
    <property type="project" value="InterPro"/>
</dbReference>
<dbReference type="GO" id="GO:0007166">
    <property type="term" value="P:cell surface receptor signaling pathway"/>
    <property type="evidence" value="ECO:0007669"/>
    <property type="project" value="InterPro"/>
</dbReference>
<feature type="domain" description="G-protein coupled receptors family 2 profile 2" evidence="11">
    <location>
        <begin position="832"/>
        <end position="1071"/>
    </location>
</feature>
<evidence type="ECO:0000256" key="2">
    <source>
        <dbReference type="ARBA" id="ARBA00007343"/>
    </source>
</evidence>
<keyword evidence="9" id="KW-0732">Signal</keyword>
<evidence type="ECO:0000259" key="10">
    <source>
        <dbReference type="PROSITE" id="PS50221"/>
    </source>
</evidence>
<feature type="transmembrane region" description="Helical" evidence="8">
    <location>
        <begin position="329"/>
        <end position="347"/>
    </location>
</feature>
<dbReference type="GO" id="GO:0007189">
    <property type="term" value="P:adenylate cyclase-activating G protein-coupled receptor signaling pathway"/>
    <property type="evidence" value="ECO:0007669"/>
    <property type="project" value="TreeGrafter"/>
</dbReference>
<dbReference type="Pfam" id="PF01694">
    <property type="entry name" value="Rhomboid"/>
    <property type="match status" value="1"/>
</dbReference>
<dbReference type="InterPro" id="IPR000203">
    <property type="entry name" value="GPS"/>
</dbReference>
<feature type="domain" description="GAIN-B" evidence="10">
    <location>
        <begin position="659"/>
        <end position="821"/>
    </location>
</feature>
<dbReference type="Proteomes" id="UP000005408">
    <property type="component" value="Unassembled WGS sequence"/>
</dbReference>
<name>A0A8W8IVX4_MAGGI</name>
<keyword evidence="7" id="KW-0325">Glycoprotein</keyword>
<dbReference type="SUPFAM" id="SSF81321">
    <property type="entry name" value="Family A G protein-coupled receptor-like"/>
    <property type="match status" value="1"/>
</dbReference>
<evidence type="ECO:0000256" key="4">
    <source>
        <dbReference type="ARBA" id="ARBA00022989"/>
    </source>
</evidence>
<dbReference type="InterPro" id="IPR046338">
    <property type="entry name" value="GAIN_dom_sf"/>
</dbReference>
<dbReference type="InterPro" id="IPR035952">
    <property type="entry name" value="Rhomboid-like_sf"/>
</dbReference>
<feature type="transmembrane region" description="Helical" evidence="8">
    <location>
        <begin position="1050"/>
        <end position="1074"/>
    </location>
</feature>
<feature type="transmembrane region" description="Helical" evidence="8">
    <location>
        <begin position="831"/>
        <end position="857"/>
    </location>
</feature>
<feature type="transmembrane region" description="Helical" evidence="8">
    <location>
        <begin position="936"/>
        <end position="958"/>
    </location>
</feature>
<feature type="transmembrane region" description="Helical" evidence="8">
    <location>
        <begin position="869"/>
        <end position="889"/>
    </location>
</feature>
<dbReference type="PROSITE" id="PS50221">
    <property type="entry name" value="GAIN_B"/>
    <property type="match status" value="1"/>
</dbReference>
<feature type="transmembrane region" description="Helical" evidence="8">
    <location>
        <begin position="123"/>
        <end position="140"/>
    </location>
</feature>
<evidence type="ECO:0000313" key="13">
    <source>
        <dbReference type="Proteomes" id="UP000005408"/>
    </source>
</evidence>
<dbReference type="AlphaFoldDB" id="A0A8W8IVX4"/>
<keyword evidence="6" id="KW-1015">Disulfide bond</keyword>
<dbReference type="SMART" id="SM00303">
    <property type="entry name" value="GPS"/>
    <property type="match status" value="1"/>
</dbReference>
<reference evidence="12" key="1">
    <citation type="submission" date="2022-08" db="UniProtKB">
        <authorList>
            <consortium name="EnsemblMetazoa"/>
        </authorList>
    </citation>
    <scope>IDENTIFICATION</scope>
    <source>
        <strain evidence="12">05x7-T-G4-1.051#20</strain>
    </source>
</reference>
<evidence type="ECO:0000256" key="8">
    <source>
        <dbReference type="SAM" id="Phobius"/>
    </source>
</evidence>
<dbReference type="GO" id="GO:0005886">
    <property type="term" value="C:plasma membrane"/>
    <property type="evidence" value="ECO:0007669"/>
    <property type="project" value="TreeGrafter"/>
</dbReference>
<keyword evidence="13" id="KW-1185">Reference proteome</keyword>
<evidence type="ECO:0000313" key="12">
    <source>
        <dbReference type="EnsemblMetazoa" id="G16104.2:cds"/>
    </source>
</evidence>
<dbReference type="InterPro" id="IPR022764">
    <property type="entry name" value="Peptidase_S54_rhomboid_dom"/>
</dbReference>
<evidence type="ECO:0000256" key="9">
    <source>
        <dbReference type="SAM" id="SignalP"/>
    </source>
</evidence>
<dbReference type="GO" id="GO:0004930">
    <property type="term" value="F:G protein-coupled receptor activity"/>
    <property type="evidence" value="ECO:0007669"/>
    <property type="project" value="InterPro"/>
</dbReference>
<accession>A0A8W8IVX4</accession>
<evidence type="ECO:0000256" key="3">
    <source>
        <dbReference type="ARBA" id="ARBA00022692"/>
    </source>
</evidence>
<dbReference type="PRINTS" id="PR00249">
    <property type="entry name" value="GPCRSECRETIN"/>
</dbReference>
<evidence type="ECO:0000256" key="5">
    <source>
        <dbReference type="ARBA" id="ARBA00023136"/>
    </source>
</evidence>
<feature type="chain" id="PRO_5036460129" evidence="9">
    <location>
        <begin position="17"/>
        <end position="1127"/>
    </location>
</feature>
<organism evidence="12 13">
    <name type="scientific">Magallana gigas</name>
    <name type="common">Pacific oyster</name>
    <name type="synonym">Crassostrea gigas</name>
    <dbReference type="NCBI Taxonomy" id="29159"/>
    <lineage>
        <taxon>Eukaryota</taxon>
        <taxon>Metazoa</taxon>
        <taxon>Spiralia</taxon>
        <taxon>Lophotrochozoa</taxon>
        <taxon>Mollusca</taxon>
        <taxon>Bivalvia</taxon>
        <taxon>Autobranchia</taxon>
        <taxon>Pteriomorphia</taxon>
        <taxon>Ostreida</taxon>
        <taxon>Ostreoidea</taxon>
        <taxon>Ostreidae</taxon>
        <taxon>Magallana</taxon>
    </lineage>
</organism>
<feature type="signal peptide" evidence="9">
    <location>
        <begin position="1"/>
        <end position="16"/>
    </location>
</feature>
<comment type="subcellular location">
    <subcellularLocation>
        <location evidence="1">Membrane</location>
        <topology evidence="1">Multi-pass membrane protein</topology>
    </subcellularLocation>
</comment>
<dbReference type="InterPro" id="IPR000832">
    <property type="entry name" value="GPCR_2_secretin-like"/>
</dbReference>
<dbReference type="Gene3D" id="2.60.220.50">
    <property type="match status" value="1"/>
</dbReference>
<evidence type="ECO:0000256" key="7">
    <source>
        <dbReference type="ARBA" id="ARBA00023180"/>
    </source>
</evidence>
<feature type="transmembrane region" description="Helical" evidence="8">
    <location>
        <begin position="291"/>
        <end position="308"/>
    </location>
</feature>
<protein>
    <submittedName>
        <fullName evidence="12">Uncharacterized protein</fullName>
    </submittedName>
</protein>
<dbReference type="Gene3D" id="1.20.1070.10">
    <property type="entry name" value="Rhodopsin 7-helix transmembrane proteins"/>
    <property type="match status" value="1"/>
</dbReference>
<dbReference type="PANTHER" id="PTHR12011:SF471">
    <property type="entry name" value="G-PROTEIN COUPLED RECEPTORS FAMILY 2 PROFILE 2 DOMAIN-CONTAINING PROTEIN"/>
    <property type="match status" value="1"/>
</dbReference>
<dbReference type="PROSITE" id="PS50261">
    <property type="entry name" value="G_PROTEIN_RECEP_F2_4"/>
    <property type="match status" value="1"/>
</dbReference>
<dbReference type="CDD" id="cd15933">
    <property type="entry name" value="7tmB2_GPR133-like_Adhesion_V"/>
    <property type="match status" value="1"/>
</dbReference>
<keyword evidence="5 8" id="KW-0472">Membrane</keyword>
<evidence type="ECO:0000256" key="6">
    <source>
        <dbReference type="ARBA" id="ARBA00023157"/>
    </source>
</evidence>
<evidence type="ECO:0000256" key="1">
    <source>
        <dbReference type="ARBA" id="ARBA00004141"/>
    </source>
</evidence>
<dbReference type="Pfam" id="PF01825">
    <property type="entry name" value="GPS"/>
    <property type="match status" value="1"/>
</dbReference>
<dbReference type="SUPFAM" id="SSF144091">
    <property type="entry name" value="Rhomboid-like"/>
    <property type="match status" value="1"/>
</dbReference>
<feature type="transmembrane region" description="Helical" evidence="8">
    <location>
        <begin position="901"/>
        <end position="924"/>
    </location>
</feature>
<feature type="transmembrane region" description="Helical" evidence="8">
    <location>
        <begin position="199"/>
        <end position="216"/>
    </location>
</feature>
<dbReference type="InterPro" id="IPR017981">
    <property type="entry name" value="GPCR_2-like_7TM"/>
</dbReference>
<proteinExistence type="inferred from homology"/>
<dbReference type="InterPro" id="IPR057244">
    <property type="entry name" value="GAIN_B"/>
</dbReference>